<dbReference type="Gene3D" id="3.90.550.10">
    <property type="entry name" value="Spore Coat Polysaccharide Biosynthesis Protein SpsA, Chain A"/>
    <property type="match status" value="1"/>
</dbReference>
<dbReference type="RefSeq" id="WP_261757387.1">
    <property type="nucleotide sequence ID" value="NZ_CP104562.2"/>
</dbReference>
<evidence type="ECO:0000259" key="4">
    <source>
        <dbReference type="Pfam" id="PF00535"/>
    </source>
</evidence>
<dbReference type="PANTHER" id="PTHR43179:SF12">
    <property type="entry name" value="GALACTOFURANOSYLTRANSFERASE GLFT2"/>
    <property type="match status" value="1"/>
</dbReference>
<proteinExistence type="inferred from homology"/>
<dbReference type="InterPro" id="IPR029044">
    <property type="entry name" value="Nucleotide-diphossugar_trans"/>
</dbReference>
<reference evidence="5" key="1">
    <citation type="submission" date="2022-10" db="EMBL/GenBank/DDBJ databases">
        <title>Characterization and whole genome sequencing of a new Roseateles species, isolated from fresh water.</title>
        <authorList>
            <person name="Guliayeva D.Y."/>
            <person name="Akhremchuk A.E."/>
            <person name="Sikolenko M.A."/>
            <person name="Valentovich L.N."/>
            <person name="Sidarenka A.V."/>
        </authorList>
    </citation>
    <scope>NUCLEOTIDE SEQUENCE</scope>
    <source>
        <strain evidence="5">BIM B-1768</strain>
    </source>
</reference>
<dbReference type="PANTHER" id="PTHR43179">
    <property type="entry name" value="RHAMNOSYLTRANSFERASE WBBL"/>
    <property type="match status" value="1"/>
</dbReference>
<name>A0ABY6AXW7_9BURK</name>
<keyword evidence="3 5" id="KW-0808">Transferase</keyword>
<dbReference type="SUPFAM" id="SSF53448">
    <property type="entry name" value="Nucleotide-diphospho-sugar transferases"/>
    <property type="match status" value="1"/>
</dbReference>
<dbReference type="Pfam" id="PF00535">
    <property type="entry name" value="Glycos_transf_2"/>
    <property type="match status" value="1"/>
</dbReference>
<dbReference type="Proteomes" id="UP001064933">
    <property type="component" value="Chromosome"/>
</dbReference>
<protein>
    <submittedName>
        <fullName evidence="5">Glycosyltransferase</fullName>
        <ecNumber evidence="5">2.4.-.-</ecNumber>
    </submittedName>
</protein>
<dbReference type="InterPro" id="IPR001173">
    <property type="entry name" value="Glyco_trans_2-like"/>
</dbReference>
<keyword evidence="2 5" id="KW-0328">Glycosyltransferase</keyword>
<evidence type="ECO:0000313" key="5">
    <source>
        <dbReference type="EMBL" id="UXH77635.1"/>
    </source>
</evidence>
<evidence type="ECO:0000313" key="6">
    <source>
        <dbReference type="Proteomes" id="UP001064933"/>
    </source>
</evidence>
<dbReference type="EC" id="2.4.-.-" evidence="5"/>
<evidence type="ECO:0000256" key="3">
    <source>
        <dbReference type="ARBA" id="ARBA00022679"/>
    </source>
</evidence>
<keyword evidence="6" id="KW-1185">Reference proteome</keyword>
<sequence>MRPATPPADRLPMSSDLGFVVLNYVNHDETVRCVDSILALKGDAPVVVVDNASPNGAFDVLARHFAGHARVSVLQSGRNGGYSAGNNVGIRALRERGILNVVIATSDTRVESPDLAARCLAARDAGIAVVGPYVRGDEPGSDNPMLRRLTLQYIAAIHLGKLWTAMKAVALGTMLKPRATRTSDPSGKDAPAGISDVYMVHGCFLFLSEHYLRDFGELDEDIFMYGEEDLIAFNCVRRGLRVVYDPRMVIYHGDAKSTSPGEFRLRAVAASMATLRRKMRFRSLLHAYLRSH</sequence>
<accession>A0ABY6AXW7</accession>
<feature type="domain" description="Glycosyltransferase 2-like" evidence="4">
    <location>
        <begin position="24"/>
        <end position="147"/>
    </location>
</feature>
<dbReference type="GO" id="GO:0016757">
    <property type="term" value="F:glycosyltransferase activity"/>
    <property type="evidence" value="ECO:0007669"/>
    <property type="project" value="UniProtKB-KW"/>
</dbReference>
<gene>
    <name evidence="5" type="ORF">N4261_22035</name>
</gene>
<evidence type="ECO:0000256" key="2">
    <source>
        <dbReference type="ARBA" id="ARBA00022676"/>
    </source>
</evidence>
<organism evidence="5 6">
    <name type="scientific">Roseateles amylovorans</name>
    <dbReference type="NCBI Taxonomy" id="2978473"/>
    <lineage>
        <taxon>Bacteria</taxon>
        <taxon>Pseudomonadati</taxon>
        <taxon>Pseudomonadota</taxon>
        <taxon>Betaproteobacteria</taxon>
        <taxon>Burkholderiales</taxon>
        <taxon>Sphaerotilaceae</taxon>
        <taxon>Roseateles</taxon>
    </lineage>
</organism>
<comment type="similarity">
    <text evidence="1">Belongs to the glycosyltransferase 2 family.</text>
</comment>
<evidence type="ECO:0000256" key="1">
    <source>
        <dbReference type="ARBA" id="ARBA00006739"/>
    </source>
</evidence>
<dbReference type="EMBL" id="CP104562">
    <property type="protein sequence ID" value="UXH77635.1"/>
    <property type="molecule type" value="Genomic_DNA"/>
</dbReference>